<dbReference type="InterPro" id="IPR020810">
    <property type="entry name" value="Enolase_C"/>
</dbReference>
<dbReference type="GO" id="GO:0000015">
    <property type="term" value="C:phosphopyruvate hydratase complex"/>
    <property type="evidence" value="ECO:0007669"/>
    <property type="project" value="InterPro"/>
</dbReference>
<protein>
    <recommendedName>
        <fullName evidence="3">phosphopyruvate hydratase</fullName>
        <ecNumber evidence="3">4.2.1.11</ecNumber>
    </recommendedName>
</protein>
<dbReference type="AlphaFoldDB" id="A0A835R4F0"/>
<evidence type="ECO:0000259" key="6">
    <source>
        <dbReference type="SMART" id="SM01192"/>
    </source>
</evidence>
<proteinExistence type="inferred from homology"/>
<dbReference type="Proteomes" id="UP000639772">
    <property type="component" value="Chromosome 6"/>
</dbReference>
<comment type="pathway">
    <text evidence="1">Carbohydrate degradation; glycolysis; pyruvate from D-glyceraldehyde 3-phosphate: step 4/5.</text>
</comment>
<keyword evidence="5" id="KW-0456">Lyase</keyword>
<dbReference type="PANTHER" id="PTHR11902">
    <property type="entry name" value="ENOLASE"/>
    <property type="match status" value="1"/>
</dbReference>
<organism evidence="7 8">
    <name type="scientific">Vanilla planifolia</name>
    <name type="common">Vanilla</name>
    <dbReference type="NCBI Taxonomy" id="51239"/>
    <lineage>
        <taxon>Eukaryota</taxon>
        <taxon>Viridiplantae</taxon>
        <taxon>Streptophyta</taxon>
        <taxon>Embryophyta</taxon>
        <taxon>Tracheophyta</taxon>
        <taxon>Spermatophyta</taxon>
        <taxon>Magnoliopsida</taxon>
        <taxon>Liliopsida</taxon>
        <taxon>Asparagales</taxon>
        <taxon>Orchidaceae</taxon>
        <taxon>Vanilloideae</taxon>
        <taxon>Vanilleae</taxon>
        <taxon>Vanilla</taxon>
    </lineage>
</organism>
<evidence type="ECO:0000313" key="8">
    <source>
        <dbReference type="Proteomes" id="UP000639772"/>
    </source>
</evidence>
<dbReference type="EMBL" id="JADCNM010000006">
    <property type="protein sequence ID" value="KAG0479202.1"/>
    <property type="molecule type" value="Genomic_DNA"/>
</dbReference>
<accession>A0A835R4F0</accession>
<keyword evidence="4" id="KW-0324">Glycolysis</keyword>
<dbReference type="SUPFAM" id="SSF51604">
    <property type="entry name" value="Enolase C-terminal domain-like"/>
    <property type="match status" value="1"/>
</dbReference>
<dbReference type="EC" id="4.2.1.11" evidence="3"/>
<dbReference type="InterPro" id="IPR036849">
    <property type="entry name" value="Enolase-like_C_sf"/>
</dbReference>
<evidence type="ECO:0000256" key="5">
    <source>
        <dbReference type="ARBA" id="ARBA00023239"/>
    </source>
</evidence>
<dbReference type="GO" id="GO:0000287">
    <property type="term" value="F:magnesium ion binding"/>
    <property type="evidence" value="ECO:0007669"/>
    <property type="project" value="InterPro"/>
</dbReference>
<dbReference type="UniPathway" id="UPA00109">
    <property type="reaction ID" value="UER00187"/>
</dbReference>
<evidence type="ECO:0000313" key="7">
    <source>
        <dbReference type="EMBL" id="KAG0479202.1"/>
    </source>
</evidence>
<comment type="caution">
    <text evidence="7">The sequence shown here is derived from an EMBL/GenBank/DDBJ whole genome shotgun (WGS) entry which is preliminary data.</text>
</comment>
<evidence type="ECO:0000256" key="1">
    <source>
        <dbReference type="ARBA" id="ARBA00005031"/>
    </source>
</evidence>
<evidence type="ECO:0000256" key="3">
    <source>
        <dbReference type="ARBA" id="ARBA00012058"/>
    </source>
</evidence>
<evidence type="ECO:0000256" key="2">
    <source>
        <dbReference type="ARBA" id="ARBA00009604"/>
    </source>
</evidence>
<comment type="similarity">
    <text evidence="2">Belongs to the enolase family.</text>
</comment>
<gene>
    <name evidence="7" type="ORF">HPP92_013921</name>
</gene>
<reference evidence="7 8" key="1">
    <citation type="journal article" date="2020" name="Nat. Food">
        <title>A phased Vanilla planifolia genome enables genetic improvement of flavour and production.</title>
        <authorList>
            <person name="Hasing T."/>
            <person name="Tang H."/>
            <person name="Brym M."/>
            <person name="Khazi F."/>
            <person name="Huang T."/>
            <person name="Chambers A.H."/>
        </authorList>
    </citation>
    <scope>NUCLEOTIDE SEQUENCE [LARGE SCALE GENOMIC DNA]</scope>
    <source>
        <tissue evidence="7">Leaf</tissue>
    </source>
</reference>
<sequence>MQAIFRKGHTVIFGHHKSIFNPISSNNSVFDQLQHLTEIMIVPVGANSFEEAMQMGSETYHHLKSVIIEKYGSGGCNVGDDGGFAPNVSSVFEGLDLTKEAVHRAGYSGRIKFAIDVGATEFCIGKKYDLDFKSPHKSGQNFKTGEDMIEMYSKLCAEYPIISIEQPFDKDDWGAHTATY</sequence>
<feature type="domain" description="Enolase C-terminal TIM barrel" evidence="6">
    <location>
        <begin position="31"/>
        <end position="180"/>
    </location>
</feature>
<dbReference type="GO" id="GO:0004634">
    <property type="term" value="F:phosphopyruvate hydratase activity"/>
    <property type="evidence" value="ECO:0007669"/>
    <property type="project" value="UniProtKB-EC"/>
</dbReference>
<dbReference type="PANTHER" id="PTHR11902:SF56">
    <property type="entry name" value="CYTOSOLIC ENOLASE 3"/>
    <property type="match status" value="1"/>
</dbReference>
<dbReference type="Pfam" id="PF00113">
    <property type="entry name" value="Enolase_C"/>
    <property type="match status" value="1"/>
</dbReference>
<evidence type="ECO:0000256" key="4">
    <source>
        <dbReference type="ARBA" id="ARBA00023152"/>
    </source>
</evidence>
<dbReference type="Gene3D" id="3.20.20.120">
    <property type="entry name" value="Enolase-like C-terminal domain"/>
    <property type="match status" value="1"/>
</dbReference>
<dbReference type="OrthoDB" id="1739814at2759"/>
<dbReference type="GO" id="GO:0006096">
    <property type="term" value="P:glycolytic process"/>
    <property type="evidence" value="ECO:0007669"/>
    <property type="project" value="UniProtKB-UniPathway"/>
</dbReference>
<dbReference type="SMART" id="SM01192">
    <property type="entry name" value="Enolase_C"/>
    <property type="match status" value="1"/>
</dbReference>
<name>A0A835R4F0_VANPL</name>
<dbReference type="InterPro" id="IPR000941">
    <property type="entry name" value="Enolase"/>
</dbReference>